<dbReference type="SMART" id="SM00052">
    <property type="entry name" value="EAL"/>
    <property type="match status" value="1"/>
</dbReference>
<evidence type="ECO:0000313" key="4">
    <source>
        <dbReference type="Proteomes" id="UP001143362"/>
    </source>
</evidence>
<protein>
    <submittedName>
        <fullName evidence="3">GGDEF domain-containing protein</fullName>
    </submittedName>
</protein>
<dbReference type="NCBIfam" id="TIGR00254">
    <property type="entry name" value="GGDEF"/>
    <property type="match status" value="1"/>
</dbReference>
<evidence type="ECO:0000313" key="3">
    <source>
        <dbReference type="EMBL" id="MCX2980398.1"/>
    </source>
</evidence>
<dbReference type="RefSeq" id="WP_279244374.1">
    <property type="nucleotide sequence ID" value="NZ_SHNN01000001.1"/>
</dbReference>
<dbReference type="SUPFAM" id="SSF55073">
    <property type="entry name" value="Nucleotide cyclase"/>
    <property type="match status" value="1"/>
</dbReference>
<dbReference type="SMART" id="SM00267">
    <property type="entry name" value="GGDEF"/>
    <property type="match status" value="1"/>
</dbReference>
<proteinExistence type="predicted"/>
<dbReference type="InterPro" id="IPR001633">
    <property type="entry name" value="EAL_dom"/>
</dbReference>
<accession>A0ABT3TDK9</accession>
<organism evidence="3 4">
    <name type="scientific">Candidatus Litorirhabdus singularis</name>
    <dbReference type="NCBI Taxonomy" id="2518993"/>
    <lineage>
        <taxon>Bacteria</taxon>
        <taxon>Pseudomonadati</taxon>
        <taxon>Pseudomonadota</taxon>
        <taxon>Gammaproteobacteria</taxon>
        <taxon>Cellvibrionales</taxon>
        <taxon>Halieaceae</taxon>
        <taxon>Candidatus Litorirhabdus</taxon>
    </lineage>
</organism>
<dbReference type="PROSITE" id="PS50883">
    <property type="entry name" value="EAL"/>
    <property type="match status" value="1"/>
</dbReference>
<sequence length="445" mass="48974">MKACCEQENRALKTQMAHLRARDPLTGLYNRQHFMRLLKAELETERPALVKALIYIRPDQFSSIDARYGPEDSDALLKRLAEEIEKSCDRNSVAARFGGNVFTLLVLSSTMDDVITRCQQLIDNIGKKVFSPGGQATLVTLSLGVVELRSGIDNSNRAFLLAQAANQKARANGGNQVCIDQAEADDAAAANDQDGVWLKRIRRAIQHDQFQLVYQPIACLGEDANNCQDVLLRLQGDSDEAIAPGEFLPAAERGGLMPEIDRWVISAAFAKSAQRENESKPAQLFLRLSEATLLDDQFEAWLAHHYGDCRLVDNAIILQVNEDDAARNVGRLRSLSDLCQALGMGIAISHFGVAPNCMQILELIPLSYVIIDGLFLGNLNDEERLKQLEIIVGNAHEHGIPVIASQVENGRELAVLCSIGIDYVLGYIVQEPDAEMPDRAADLAT</sequence>
<dbReference type="Gene3D" id="3.20.20.450">
    <property type="entry name" value="EAL domain"/>
    <property type="match status" value="1"/>
</dbReference>
<gene>
    <name evidence="3" type="ORF">EYC98_05870</name>
</gene>
<dbReference type="PROSITE" id="PS50887">
    <property type="entry name" value="GGDEF"/>
    <property type="match status" value="1"/>
</dbReference>
<feature type="domain" description="EAL" evidence="1">
    <location>
        <begin position="194"/>
        <end position="445"/>
    </location>
</feature>
<dbReference type="CDD" id="cd01949">
    <property type="entry name" value="GGDEF"/>
    <property type="match status" value="1"/>
</dbReference>
<dbReference type="Pfam" id="PF00990">
    <property type="entry name" value="GGDEF"/>
    <property type="match status" value="1"/>
</dbReference>
<dbReference type="Proteomes" id="UP001143362">
    <property type="component" value="Unassembled WGS sequence"/>
</dbReference>
<dbReference type="PANTHER" id="PTHR33121">
    <property type="entry name" value="CYCLIC DI-GMP PHOSPHODIESTERASE PDEF"/>
    <property type="match status" value="1"/>
</dbReference>
<dbReference type="EMBL" id="SHNN01000001">
    <property type="protein sequence ID" value="MCX2980398.1"/>
    <property type="molecule type" value="Genomic_DNA"/>
</dbReference>
<dbReference type="Gene3D" id="3.30.70.270">
    <property type="match status" value="1"/>
</dbReference>
<keyword evidence="4" id="KW-1185">Reference proteome</keyword>
<dbReference type="SUPFAM" id="SSF141868">
    <property type="entry name" value="EAL domain-like"/>
    <property type="match status" value="1"/>
</dbReference>
<dbReference type="InterPro" id="IPR043128">
    <property type="entry name" value="Rev_trsase/Diguanyl_cyclase"/>
</dbReference>
<dbReference type="PANTHER" id="PTHR33121:SF23">
    <property type="entry name" value="CYCLIC DI-GMP PHOSPHODIESTERASE PDEB"/>
    <property type="match status" value="1"/>
</dbReference>
<comment type="caution">
    <text evidence="3">The sequence shown here is derived from an EMBL/GenBank/DDBJ whole genome shotgun (WGS) entry which is preliminary data.</text>
</comment>
<dbReference type="Pfam" id="PF00563">
    <property type="entry name" value="EAL"/>
    <property type="match status" value="1"/>
</dbReference>
<dbReference type="InterPro" id="IPR029787">
    <property type="entry name" value="Nucleotide_cyclase"/>
</dbReference>
<dbReference type="CDD" id="cd01948">
    <property type="entry name" value="EAL"/>
    <property type="match status" value="1"/>
</dbReference>
<reference evidence="3" key="1">
    <citation type="submission" date="2019-02" db="EMBL/GenBank/DDBJ databases">
        <authorList>
            <person name="Li S.-H."/>
        </authorList>
    </citation>
    <scope>NUCLEOTIDE SEQUENCE</scope>
    <source>
        <strain evidence="3">IMCC14734</strain>
    </source>
</reference>
<evidence type="ECO:0000259" key="1">
    <source>
        <dbReference type="PROSITE" id="PS50883"/>
    </source>
</evidence>
<dbReference type="InterPro" id="IPR035919">
    <property type="entry name" value="EAL_sf"/>
</dbReference>
<feature type="domain" description="GGDEF" evidence="2">
    <location>
        <begin position="49"/>
        <end position="182"/>
    </location>
</feature>
<evidence type="ECO:0000259" key="2">
    <source>
        <dbReference type="PROSITE" id="PS50887"/>
    </source>
</evidence>
<name>A0ABT3TDK9_9GAMM</name>
<dbReference type="InterPro" id="IPR000160">
    <property type="entry name" value="GGDEF_dom"/>
</dbReference>
<dbReference type="InterPro" id="IPR050706">
    <property type="entry name" value="Cyclic-di-GMP_PDE-like"/>
</dbReference>